<name>A0A162FBB6_9FLAO</name>
<dbReference type="InterPro" id="IPR050298">
    <property type="entry name" value="Gram-neg_bact_OMP"/>
</dbReference>
<evidence type="ECO:0000256" key="3">
    <source>
        <dbReference type="ARBA" id="ARBA00023136"/>
    </source>
</evidence>
<feature type="domain" description="Porin" evidence="5">
    <location>
        <begin position="70"/>
        <end position="369"/>
    </location>
</feature>
<keyword evidence="2" id="KW-0732">Signal</keyword>
<keyword evidence="4" id="KW-1133">Transmembrane helix</keyword>
<dbReference type="STRING" id="1642818.AWE51_06815"/>
<dbReference type="Gene3D" id="2.40.160.10">
    <property type="entry name" value="Porin"/>
    <property type="match status" value="1"/>
</dbReference>
<organism evidence="6 7">
    <name type="scientific">Aquimarina aggregata</name>
    <dbReference type="NCBI Taxonomy" id="1642818"/>
    <lineage>
        <taxon>Bacteria</taxon>
        <taxon>Pseudomonadati</taxon>
        <taxon>Bacteroidota</taxon>
        <taxon>Flavobacteriia</taxon>
        <taxon>Flavobacteriales</taxon>
        <taxon>Flavobacteriaceae</taxon>
        <taxon>Aquimarina</taxon>
    </lineage>
</organism>
<evidence type="ECO:0000313" key="7">
    <source>
        <dbReference type="Proteomes" id="UP000076715"/>
    </source>
</evidence>
<dbReference type="Pfam" id="PF13609">
    <property type="entry name" value="Porin_4"/>
    <property type="match status" value="1"/>
</dbReference>
<comment type="subcellular location">
    <subcellularLocation>
        <location evidence="1">Cell outer membrane</location>
        <topology evidence="1">Multi-pass membrane protein</topology>
    </subcellularLocation>
</comment>
<dbReference type="GO" id="GO:0015288">
    <property type="term" value="F:porin activity"/>
    <property type="evidence" value="ECO:0007669"/>
    <property type="project" value="InterPro"/>
</dbReference>
<dbReference type="InterPro" id="IPR023614">
    <property type="entry name" value="Porin_dom_sf"/>
</dbReference>
<reference evidence="6 7" key="1">
    <citation type="submission" date="2016-01" db="EMBL/GenBank/DDBJ databases">
        <title>The draft genome sequence of Aquimarina sp. RZW4-3-2.</title>
        <authorList>
            <person name="Wang Y."/>
        </authorList>
    </citation>
    <scope>NUCLEOTIDE SEQUENCE [LARGE SCALE GENOMIC DNA]</scope>
    <source>
        <strain evidence="6 7">RZW4-3-2</strain>
    </source>
</reference>
<dbReference type="InterPro" id="IPR033900">
    <property type="entry name" value="Gram_neg_porin_domain"/>
</dbReference>
<proteinExistence type="predicted"/>
<gene>
    <name evidence="6" type="ORF">AWE51_06815</name>
</gene>
<dbReference type="Proteomes" id="UP000076715">
    <property type="component" value="Unassembled WGS sequence"/>
</dbReference>
<dbReference type="PANTHER" id="PTHR34501:SF2">
    <property type="entry name" value="OUTER MEMBRANE PORIN F-RELATED"/>
    <property type="match status" value="1"/>
</dbReference>
<dbReference type="AlphaFoldDB" id="A0A162FBB6"/>
<dbReference type="SUPFAM" id="SSF56935">
    <property type="entry name" value="Porins"/>
    <property type="match status" value="1"/>
</dbReference>
<evidence type="ECO:0000256" key="4">
    <source>
        <dbReference type="SAM" id="Phobius"/>
    </source>
</evidence>
<evidence type="ECO:0000256" key="2">
    <source>
        <dbReference type="ARBA" id="ARBA00022729"/>
    </source>
</evidence>
<evidence type="ECO:0000256" key="1">
    <source>
        <dbReference type="ARBA" id="ARBA00004571"/>
    </source>
</evidence>
<protein>
    <recommendedName>
        <fullName evidence="5">Porin domain-containing protein</fullName>
    </recommendedName>
</protein>
<evidence type="ECO:0000313" key="6">
    <source>
        <dbReference type="EMBL" id="KZS40656.1"/>
    </source>
</evidence>
<dbReference type="EMBL" id="LQRT01000013">
    <property type="protein sequence ID" value="KZS40656.1"/>
    <property type="molecule type" value="Genomic_DNA"/>
</dbReference>
<dbReference type="CDD" id="cd00342">
    <property type="entry name" value="gram_neg_porins"/>
    <property type="match status" value="1"/>
</dbReference>
<sequence>MLKLSYLVNPVFLKIYKMKNANLPLIKILMIVMALFLMNGISAQTTIPEETTTSETETKDSNWIEEITSRVTPYGTIRIGAGFAEEGEIGISNNAPRIGLKFKHALSNDEAENFNVIGGIEFGVNLVSRDDTVEFAVDPGAGIAQVGDAVFARLGFVGVSYQDFEFTFGKQNSVYYTLGANQIDRFLAFGGAAIGVWNISDGGISGTGRANQVFILKYKNKGLTLGAQMQARNISDNSESIDTYGFGVNYTIDGFTIGAGYNKVNDGVEDPLPNQAKEGDEAFVTSASFEKDRFTVAASYAILKQHQQVGDIFYDATGIEFYARYKFSTNQRWHVAAGFNYLKPDDDENLGDFDSKFGIVEVGYNFKKASHIFVAADIDQSEDSNGDSRNQSVFGIGIRFGF</sequence>
<accession>A0A162FBB6</accession>
<dbReference type="GO" id="GO:0009279">
    <property type="term" value="C:cell outer membrane"/>
    <property type="evidence" value="ECO:0007669"/>
    <property type="project" value="UniProtKB-SubCell"/>
</dbReference>
<keyword evidence="4" id="KW-0812">Transmembrane</keyword>
<comment type="caution">
    <text evidence="6">The sequence shown here is derived from an EMBL/GenBank/DDBJ whole genome shotgun (WGS) entry which is preliminary data.</text>
</comment>
<evidence type="ECO:0000259" key="5">
    <source>
        <dbReference type="Pfam" id="PF13609"/>
    </source>
</evidence>
<keyword evidence="3 4" id="KW-0472">Membrane</keyword>
<feature type="transmembrane region" description="Helical" evidence="4">
    <location>
        <begin position="21"/>
        <end position="41"/>
    </location>
</feature>
<dbReference type="PANTHER" id="PTHR34501">
    <property type="entry name" value="PROTEIN YDDL-RELATED"/>
    <property type="match status" value="1"/>
</dbReference>
<keyword evidence="7" id="KW-1185">Reference proteome</keyword>